<evidence type="ECO:0000313" key="2">
    <source>
        <dbReference type="Proteomes" id="UP000184147"/>
    </source>
</evidence>
<dbReference type="AlphaFoldDB" id="A0A1M5EQ68"/>
<protein>
    <submittedName>
        <fullName evidence="1">Uncharacterized protein</fullName>
    </submittedName>
</protein>
<name>A0A1M5EQ68_9FLAO</name>
<proteinExistence type="predicted"/>
<dbReference type="EMBL" id="FQVQ01000021">
    <property type="protein sequence ID" value="SHF81359.1"/>
    <property type="molecule type" value="Genomic_DNA"/>
</dbReference>
<keyword evidence="2" id="KW-1185">Reference proteome</keyword>
<sequence length="77" mass="8877">MGLFVFKLLAIKSKKKSECTLIKSKKINLLSTPCKKENKTNNEFVRFNSYRYDLILEPMNTHNDTCKNSVSTSKKST</sequence>
<organism evidence="1 2">
    <name type="scientific">Flavobacterium fontis</name>
    <dbReference type="NCBI Taxonomy" id="1124188"/>
    <lineage>
        <taxon>Bacteria</taxon>
        <taxon>Pseudomonadati</taxon>
        <taxon>Bacteroidota</taxon>
        <taxon>Flavobacteriia</taxon>
        <taxon>Flavobacteriales</taxon>
        <taxon>Flavobacteriaceae</taxon>
        <taxon>Flavobacterium</taxon>
    </lineage>
</organism>
<evidence type="ECO:0000313" key="1">
    <source>
        <dbReference type="EMBL" id="SHF81359.1"/>
    </source>
</evidence>
<accession>A0A1M5EQ68</accession>
<gene>
    <name evidence="1" type="ORF">SAMN05444377_1212</name>
</gene>
<dbReference type="Proteomes" id="UP000184147">
    <property type="component" value="Unassembled WGS sequence"/>
</dbReference>
<reference evidence="1 2" key="1">
    <citation type="submission" date="2016-11" db="EMBL/GenBank/DDBJ databases">
        <authorList>
            <person name="Jaros S."/>
            <person name="Januszkiewicz K."/>
            <person name="Wedrychowicz H."/>
        </authorList>
    </citation>
    <scope>NUCLEOTIDE SEQUENCE [LARGE SCALE GENOMIC DNA]</scope>
    <source>
        <strain evidence="1 2">DSM 25660</strain>
    </source>
</reference>